<protein>
    <submittedName>
        <fullName evidence="3">CHAT domain-containing protein</fullName>
    </submittedName>
</protein>
<name>A0A9W9S1S9_9EURO</name>
<dbReference type="RefSeq" id="XP_056554759.1">
    <property type="nucleotide sequence ID" value="XM_056699346.1"/>
</dbReference>
<dbReference type="OrthoDB" id="9991317at2759"/>
<organism evidence="3 4">
    <name type="scientific">Penicillium cataractarum</name>
    <dbReference type="NCBI Taxonomy" id="2100454"/>
    <lineage>
        <taxon>Eukaryota</taxon>
        <taxon>Fungi</taxon>
        <taxon>Dikarya</taxon>
        <taxon>Ascomycota</taxon>
        <taxon>Pezizomycotina</taxon>
        <taxon>Eurotiomycetes</taxon>
        <taxon>Eurotiomycetidae</taxon>
        <taxon>Eurotiales</taxon>
        <taxon>Aspergillaceae</taxon>
        <taxon>Penicillium</taxon>
    </lineage>
</organism>
<dbReference type="Pfam" id="PF12770">
    <property type="entry name" value="CHAT"/>
    <property type="match status" value="1"/>
</dbReference>
<evidence type="ECO:0000313" key="4">
    <source>
        <dbReference type="Proteomes" id="UP001147782"/>
    </source>
</evidence>
<dbReference type="AlphaFoldDB" id="A0A9W9S1S9"/>
<dbReference type="GeneID" id="81438525"/>
<evidence type="ECO:0000313" key="3">
    <source>
        <dbReference type="EMBL" id="KAJ5370325.1"/>
    </source>
</evidence>
<feature type="compositionally biased region" description="Polar residues" evidence="1">
    <location>
        <begin position="448"/>
        <end position="466"/>
    </location>
</feature>
<feature type="domain" description="CHAT" evidence="2">
    <location>
        <begin position="264"/>
        <end position="416"/>
    </location>
</feature>
<proteinExistence type="predicted"/>
<evidence type="ECO:0000259" key="2">
    <source>
        <dbReference type="Pfam" id="PF12770"/>
    </source>
</evidence>
<evidence type="ECO:0000256" key="1">
    <source>
        <dbReference type="SAM" id="MobiDB-lite"/>
    </source>
</evidence>
<comment type="caution">
    <text evidence="3">The sequence shown here is derived from an EMBL/GenBank/DDBJ whole genome shotgun (WGS) entry which is preliminary data.</text>
</comment>
<reference evidence="3" key="2">
    <citation type="journal article" date="2023" name="IMA Fungus">
        <title>Comparative genomic study of the Penicillium genus elucidates a diverse pangenome and 15 lateral gene transfer events.</title>
        <authorList>
            <person name="Petersen C."/>
            <person name="Sorensen T."/>
            <person name="Nielsen M.R."/>
            <person name="Sondergaard T.E."/>
            <person name="Sorensen J.L."/>
            <person name="Fitzpatrick D.A."/>
            <person name="Frisvad J.C."/>
            <person name="Nielsen K.L."/>
        </authorList>
    </citation>
    <scope>NUCLEOTIDE SEQUENCE</scope>
    <source>
        <strain evidence="3">IBT 29864</strain>
    </source>
</reference>
<feature type="region of interest" description="Disordered" evidence="1">
    <location>
        <begin position="426"/>
        <end position="466"/>
    </location>
</feature>
<sequence>MKEVIRLIANVSPRALSSYDKQTSLEDATAVDGLASMAAAISLDAGDEPQEALQLLEQGHGIIGGGLTELRTEISDLETAHPDLAQKFEHIRNQLDLPEQLGNELDNAPGGVNRRHILQDGLTLTIEEIRGLPVFEGFLCPLTVNQIKSTANIGPLVFVNVGHFFCDAFIVQEEKIGLVPLPDVDVPKTLEMASKLRTDTASVLEWLWNSIANPVLNYLGFLKKPSDEFWPHIWWATTGLMSWFPLHAAGIYSYPSDETVLDPTEVRMLRDLCPDLGLHPVEPVCPTRDSVLEQLKKCKVFHFAGHGIFDLREPSQSCLAVHDWEQNRLTVGDLRDLRLHEEAPFLSYLSACSTSSITKDKLIGEGIHLVNACQLAGFRHAVGTLCEVSDKHCVDVARILYLTLREKGLTDEAVYHGLHRAVRSLRERGLGGGKGPVPPGSESGSVKNSPTTGTSQNLQQAPQQLT</sequence>
<dbReference type="InterPro" id="IPR024983">
    <property type="entry name" value="CHAT_dom"/>
</dbReference>
<dbReference type="Proteomes" id="UP001147782">
    <property type="component" value="Unassembled WGS sequence"/>
</dbReference>
<gene>
    <name evidence="3" type="ORF">N7496_006417</name>
</gene>
<keyword evidence="4" id="KW-1185">Reference proteome</keyword>
<accession>A0A9W9S1S9</accession>
<dbReference type="EMBL" id="JAPZBS010000005">
    <property type="protein sequence ID" value="KAJ5370325.1"/>
    <property type="molecule type" value="Genomic_DNA"/>
</dbReference>
<reference evidence="3" key="1">
    <citation type="submission" date="2022-11" db="EMBL/GenBank/DDBJ databases">
        <authorList>
            <person name="Petersen C."/>
        </authorList>
    </citation>
    <scope>NUCLEOTIDE SEQUENCE</scope>
    <source>
        <strain evidence="3">IBT 29864</strain>
    </source>
</reference>